<evidence type="ECO:0000256" key="1">
    <source>
        <dbReference type="SAM" id="MobiDB-lite"/>
    </source>
</evidence>
<organism evidence="2 3">
    <name type="scientific">Streptomyces bottropensis ATCC 25435</name>
    <dbReference type="NCBI Taxonomy" id="1054862"/>
    <lineage>
        <taxon>Bacteria</taxon>
        <taxon>Bacillati</taxon>
        <taxon>Actinomycetota</taxon>
        <taxon>Actinomycetes</taxon>
        <taxon>Kitasatosporales</taxon>
        <taxon>Streptomycetaceae</taxon>
        <taxon>Streptomyces</taxon>
    </lineage>
</organism>
<evidence type="ECO:0000313" key="2">
    <source>
        <dbReference type="EMBL" id="EMF52924.1"/>
    </source>
</evidence>
<sequence>MTMAMSYLREGMPAPAGSVADLAGLPPAALRIRAPMAPQATTSQQLSTFADQVRRRIVEQTHAPAARWRSPERSTYASHRSVPS</sequence>
<protein>
    <submittedName>
        <fullName evidence="2">Nicotinate phosphoribosyltransferase</fullName>
    </submittedName>
</protein>
<dbReference type="AlphaFoldDB" id="M3FLG7"/>
<reference evidence="3" key="1">
    <citation type="journal article" date="2013" name="Genome Announc.">
        <title>Draft Genome Sequence of Streptomyces bottropensis ATCC 25435, a Bottromycin-Producing Actinomycete.</title>
        <authorList>
            <person name="Zhang H."/>
            <person name="Zhou W."/>
            <person name="Zhuang Y."/>
            <person name="Liang X."/>
            <person name="Liu T."/>
        </authorList>
    </citation>
    <scope>NUCLEOTIDE SEQUENCE [LARGE SCALE GENOMIC DNA]</scope>
    <source>
        <strain evidence="3">ATCC 25435</strain>
    </source>
</reference>
<dbReference type="GO" id="GO:0016757">
    <property type="term" value="F:glycosyltransferase activity"/>
    <property type="evidence" value="ECO:0007669"/>
    <property type="project" value="UniProtKB-KW"/>
</dbReference>
<keyword evidence="2" id="KW-0328">Glycosyltransferase</keyword>
<feature type="compositionally biased region" description="Polar residues" evidence="1">
    <location>
        <begin position="73"/>
        <end position="84"/>
    </location>
</feature>
<evidence type="ECO:0000313" key="3">
    <source>
        <dbReference type="Proteomes" id="UP000030760"/>
    </source>
</evidence>
<gene>
    <name evidence="2" type="ORF">SBD_6000</name>
</gene>
<proteinExistence type="predicted"/>
<name>M3FLG7_9ACTN</name>
<accession>M3FLG7</accession>
<dbReference type="EMBL" id="KB405094">
    <property type="protein sequence ID" value="EMF52924.1"/>
    <property type="molecule type" value="Genomic_DNA"/>
</dbReference>
<feature type="region of interest" description="Disordered" evidence="1">
    <location>
        <begin position="60"/>
        <end position="84"/>
    </location>
</feature>
<keyword evidence="2" id="KW-0808">Transferase</keyword>
<dbReference type="Proteomes" id="UP000030760">
    <property type="component" value="Unassembled WGS sequence"/>
</dbReference>